<protein>
    <submittedName>
        <fullName evidence="1">Uncharacterized protein</fullName>
    </submittedName>
</protein>
<evidence type="ECO:0000313" key="2">
    <source>
        <dbReference type="Proteomes" id="UP000763484"/>
    </source>
</evidence>
<organism evidence="1 2">
    <name type="scientific">Candidatus Acidifodinimicrobium mancum</name>
    <dbReference type="NCBI Taxonomy" id="2898728"/>
    <lineage>
        <taxon>Archaea</taxon>
        <taxon>Candidatus Parvarchaeota</taxon>
        <taxon>Candidatus Acidifodinimicrobiaceae</taxon>
        <taxon>Candidatus Acidifodinimicrobium</taxon>
    </lineage>
</organism>
<reference evidence="1 2" key="1">
    <citation type="submission" date="2020-09" db="EMBL/GenBank/DDBJ databases">
        <title>Genomic characterization of a novel Parvarchaeota family in acid mine drainage sediments.</title>
        <authorList>
            <person name="Luo Z.-H."/>
        </authorList>
    </citation>
    <scope>NUCLEOTIDE SEQUENCE [LARGE SCALE GENOMIC DNA]</scope>
    <source>
        <strain evidence="1">TL1-5_bins.178</strain>
    </source>
</reference>
<dbReference type="Proteomes" id="UP000763484">
    <property type="component" value="Unassembled WGS sequence"/>
</dbReference>
<proteinExistence type="predicted"/>
<gene>
    <name evidence="1" type="ORF">IHE50_00210</name>
</gene>
<accession>A0A8T3UTK2</accession>
<sequence length="172" mass="20373">MDEDESIEYLKKKGKVGTNFSKIQDSLSKLRYGYDYLDFLLNSSFNNKDFYDSVVRTNIIPPYVKDITPRLYIIENAKLLEELLETSKEDPSIFDRNLIFGNNFLEGEYYIAILRYDGEREEGETYLLWRDLKQSGFSKISTWNKEAKEAYQQFLNNVLKKIFKTEELDMFG</sequence>
<dbReference type="EMBL" id="JADFAQ010000006">
    <property type="protein sequence ID" value="MBE5727830.1"/>
    <property type="molecule type" value="Genomic_DNA"/>
</dbReference>
<evidence type="ECO:0000313" key="1">
    <source>
        <dbReference type="EMBL" id="MBE5727830.1"/>
    </source>
</evidence>
<name>A0A8T3UTK2_9ARCH</name>
<comment type="caution">
    <text evidence="1">The sequence shown here is derived from an EMBL/GenBank/DDBJ whole genome shotgun (WGS) entry which is preliminary data.</text>
</comment>
<dbReference type="AlphaFoldDB" id="A0A8T3UTK2"/>